<dbReference type="PATRIC" id="fig|1398.26.peg.413"/>
<evidence type="ECO:0000313" key="1">
    <source>
        <dbReference type="EMBL" id="KYC61138.1"/>
    </source>
</evidence>
<evidence type="ECO:0000313" key="2">
    <source>
        <dbReference type="Proteomes" id="UP000075288"/>
    </source>
</evidence>
<dbReference type="EMBL" id="LQYG01000074">
    <property type="protein sequence ID" value="KYC61138.1"/>
    <property type="molecule type" value="Genomic_DNA"/>
</dbReference>
<dbReference type="Proteomes" id="UP000075288">
    <property type="component" value="Unassembled WGS sequence"/>
</dbReference>
<sequence length="38" mass="4437">MALFSSRYVSPVPLQNHHLGRRPYKTFPDTYAIGCTRR</sequence>
<name>A0A150JVQ3_HEYCO</name>
<comment type="caution">
    <text evidence="1">The sequence shown here is derived from an EMBL/GenBank/DDBJ whole genome shotgun (WGS) entry which is preliminary data.</text>
</comment>
<reference evidence="1 2" key="1">
    <citation type="submission" date="2016-01" db="EMBL/GenBank/DDBJ databases">
        <title>Genome Sequences of Twelve Sporeforming Bacillus Species Isolated from Foods.</title>
        <authorList>
            <person name="Berendsen E.M."/>
            <person name="Wells-Bennik M.H."/>
            <person name="Krawcyk A.O."/>
            <person name="De Jong A."/>
            <person name="Holsappel S."/>
            <person name="Eijlander R.T."/>
            <person name="Kuipers O.P."/>
        </authorList>
    </citation>
    <scope>NUCLEOTIDE SEQUENCE [LARGE SCALE GENOMIC DNA]</scope>
    <source>
        <strain evidence="1 2">B4098</strain>
    </source>
</reference>
<gene>
    <name evidence="1" type="ORF">B4098_0286</name>
</gene>
<proteinExistence type="predicted"/>
<accession>A0A150JVQ3</accession>
<organism evidence="1 2">
    <name type="scientific">Heyndrickxia coagulans</name>
    <name type="common">Weizmannia coagulans</name>
    <dbReference type="NCBI Taxonomy" id="1398"/>
    <lineage>
        <taxon>Bacteria</taxon>
        <taxon>Bacillati</taxon>
        <taxon>Bacillota</taxon>
        <taxon>Bacilli</taxon>
        <taxon>Bacillales</taxon>
        <taxon>Bacillaceae</taxon>
        <taxon>Heyndrickxia</taxon>
    </lineage>
</organism>
<protein>
    <submittedName>
        <fullName evidence="1">Uncharacterized protein</fullName>
    </submittedName>
</protein>
<dbReference type="AlphaFoldDB" id="A0A150JVQ3"/>